<dbReference type="Pfam" id="PF13414">
    <property type="entry name" value="TPR_11"/>
    <property type="match status" value="3"/>
</dbReference>
<dbReference type="InterPro" id="IPR000157">
    <property type="entry name" value="TIR_dom"/>
</dbReference>
<evidence type="ECO:0000256" key="1">
    <source>
        <dbReference type="ARBA" id="ARBA00022737"/>
    </source>
</evidence>
<comment type="caution">
    <text evidence="4">The sequence shown here is derived from an EMBL/GenBank/DDBJ whole genome shotgun (WGS) entry which is preliminary data.</text>
</comment>
<dbReference type="GO" id="GO:0007165">
    <property type="term" value="P:signal transduction"/>
    <property type="evidence" value="ECO:0007669"/>
    <property type="project" value="InterPro"/>
</dbReference>
<dbReference type="EMBL" id="LNGC01000043">
    <property type="protein sequence ID" value="KYC51865.1"/>
    <property type="molecule type" value="Genomic_DNA"/>
</dbReference>
<keyword evidence="1" id="KW-0677">Repeat</keyword>
<dbReference type="InterPro" id="IPR035897">
    <property type="entry name" value="Toll_tir_struct_dom_sf"/>
</dbReference>
<dbReference type="Pfam" id="PF13676">
    <property type="entry name" value="TIR_2"/>
    <property type="match status" value="1"/>
</dbReference>
<dbReference type="PROSITE" id="PS50293">
    <property type="entry name" value="TPR_REGION"/>
    <property type="match status" value="1"/>
</dbReference>
<dbReference type="SUPFAM" id="SSF52200">
    <property type="entry name" value="Toll/Interleukin receptor TIR domain"/>
    <property type="match status" value="1"/>
</dbReference>
<dbReference type="SMART" id="SM00028">
    <property type="entry name" value="TPR"/>
    <property type="match status" value="7"/>
</dbReference>
<sequence length="490" mass="58097">MYLCFYKGEYVVNNSPSTTFLSYSHKNRDIAEEIDNFCLSIGKILTKDDRDIRYKDSISGYMKKIRQSDFAILLISDDFLKSINCMYEVYELIKEEDYKDKILPILIEPINIFTYEGILNYINYWDEKEKECRNKLNEKDPLKTIKLREDHKIIDNIGHEIGDFLEILKGIKCKTYEEIKKSGYIDIINIIAIDDKQIAKEIFNIRNLADNEDKELNLESLLTKYPKNKELMFYKALLYSEKKEYKKSKRYYEDLIDSYPNFPSAYNNLGSLLFDHFNEYDKARACYEKAIELDPYYVNAHNNLGILLFTQFKQPGEAKKYYERAIDLDPKFAKTYTNLGILLYTFYNEYDKARACYERAIELDPNLAFAHNNLGNLLFDHFNEYDKARACYEKAIELYPDYVEANYHLGILLFTHFNESDEAKKYYEKTLELNPNYPPALYSLGYLLLSSNRYKKYNKRAKELIEKAIRLDPTLTNKQGIYIINGKNYF</sequence>
<protein>
    <submittedName>
        <fullName evidence="4">Lipoprotein NlpI</fullName>
    </submittedName>
</protein>
<dbReference type="SUPFAM" id="SSF48452">
    <property type="entry name" value="TPR-like"/>
    <property type="match status" value="1"/>
</dbReference>
<dbReference type="InterPro" id="IPR006597">
    <property type="entry name" value="Sel1-like"/>
</dbReference>
<accession>A0A150J419</accession>
<evidence type="ECO:0000256" key="2">
    <source>
        <dbReference type="ARBA" id="ARBA00022803"/>
    </source>
</evidence>
<proteinExistence type="predicted"/>
<dbReference type="InterPro" id="IPR019734">
    <property type="entry name" value="TPR_rpt"/>
</dbReference>
<dbReference type="InterPro" id="IPR011990">
    <property type="entry name" value="TPR-like_helical_dom_sf"/>
</dbReference>
<gene>
    <name evidence="4" type="ORF">AMQ22_01130</name>
</gene>
<reference evidence="4 5" key="1">
    <citation type="journal article" date="2016" name="ISME J.">
        <title>Chasing the elusive Euryarchaeota class WSA2: genomes reveal a uniquely fastidious methyl-reducing methanogen.</title>
        <authorList>
            <person name="Nobu M.K."/>
            <person name="Narihiro T."/>
            <person name="Kuroda K."/>
            <person name="Mei R."/>
            <person name="Liu W.T."/>
        </authorList>
    </citation>
    <scope>NUCLEOTIDE SEQUENCE [LARGE SCALE GENOMIC DNA]</scope>
    <source>
        <strain evidence="4">U1lsi0528_Bin055</strain>
    </source>
</reference>
<feature type="domain" description="TIR" evidence="3">
    <location>
        <begin position="15"/>
        <end position="151"/>
    </location>
</feature>
<organism evidence="4 5">
    <name type="scientific">Candidatus Methanofastidiosum methylothiophilum</name>
    <dbReference type="NCBI Taxonomy" id="1705564"/>
    <lineage>
        <taxon>Archaea</taxon>
        <taxon>Methanobacteriati</taxon>
        <taxon>Methanobacteriota</taxon>
        <taxon>Stenosarchaea group</taxon>
        <taxon>Candidatus Methanofastidiosia</taxon>
        <taxon>Candidatus Methanofastidiosales</taxon>
        <taxon>Candidatus Methanofastidiosaceae</taxon>
        <taxon>Candidatus Methanofastidiosum</taxon>
    </lineage>
</organism>
<keyword evidence="2" id="KW-0802">TPR repeat</keyword>
<dbReference type="PROSITE" id="PS50104">
    <property type="entry name" value="TIR"/>
    <property type="match status" value="1"/>
</dbReference>
<dbReference type="Gene3D" id="1.25.40.10">
    <property type="entry name" value="Tetratricopeptide repeat domain"/>
    <property type="match status" value="3"/>
</dbReference>
<evidence type="ECO:0000259" key="3">
    <source>
        <dbReference type="PROSITE" id="PS50104"/>
    </source>
</evidence>
<evidence type="ECO:0000313" key="4">
    <source>
        <dbReference type="EMBL" id="KYC51865.1"/>
    </source>
</evidence>
<dbReference type="AlphaFoldDB" id="A0A150J419"/>
<name>A0A150J419_9EURY</name>
<dbReference type="PANTHER" id="PTHR44943">
    <property type="entry name" value="CELLULOSE SYNTHASE OPERON PROTEIN C"/>
    <property type="match status" value="1"/>
</dbReference>
<evidence type="ECO:0000313" key="5">
    <source>
        <dbReference type="Proteomes" id="UP000075398"/>
    </source>
</evidence>
<dbReference type="Pfam" id="PF13174">
    <property type="entry name" value="TPR_6"/>
    <property type="match status" value="1"/>
</dbReference>
<dbReference type="Pfam" id="PF13431">
    <property type="entry name" value="TPR_17"/>
    <property type="match status" value="1"/>
</dbReference>
<dbReference type="PANTHER" id="PTHR44943:SF8">
    <property type="entry name" value="TPR REPEAT-CONTAINING PROTEIN MJ0263"/>
    <property type="match status" value="1"/>
</dbReference>
<dbReference type="Gene3D" id="3.40.50.10140">
    <property type="entry name" value="Toll/interleukin-1 receptor homology (TIR) domain"/>
    <property type="match status" value="1"/>
</dbReference>
<dbReference type="InterPro" id="IPR051685">
    <property type="entry name" value="Ycf3/AcsC/BcsC/TPR_MFPF"/>
</dbReference>
<keyword evidence="4" id="KW-0449">Lipoprotein</keyword>
<dbReference type="SMART" id="SM00671">
    <property type="entry name" value="SEL1"/>
    <property type="match status" value="6"/>
</dbReference>
<dbReference type="Proteomes" id="UP000075398">
    <property type="component" value="Unassembled WGS sequence"/>
</dbReference>